<dbReference type="Proteomes" id="UP001642720">
    <property type="component" value="Unassembled WGS sequence"/>
</dbReference>
<dbReference type="RefSeq" id="XP_073555633.1">
    <property type="nucleotide sequence ID" value="XM_073705901.1"/>
</dbReference>
<evidence type="ECO:0000313" key="2">
    <source>
        <dbReference type="Proteomes" id="UP001642720"/>
    </source>
</evidence>
<evidence type="ECO:0000313" key="1">
    <source>
        <dbReference type="EMBL" id="TFA99431.1"/>
    </source>
</evidence>
<dbReference type="EMBL" id="PPTA01000014">
    <property type="protein sequence ID" value="TFA99431.1"/>
    <property type="molecule type" value="Genomic_DNA"/>
</dbReference>
<name>A0ABY2GVX9_9HYPO</name>
<sequence length="60" mass="6683">MSVWHLAGSLPLSSVARAIWEHTETQWFLTDHNATLQCSRMLPICPPVHTGCVPTRLPTS</sequence>
<dbReference type="GeneID" id="300580351"/>
<organism evidence="1 2">
    <name type="scientific">Trichoderma ghanense</name>
    <dbReference type="NCBI Taxonomy" id="65468"/>
    <lineage>
        <taxon>Eukaryota</taxon>
        <taxon>Fungi</taxon>
        <taxon>Dikarya</taxon>
        <taxon>Ascomycota</taxon>
        <taxon>Pezizomycotina</taxon>
        <taxon>Sordariomycetes</taxon>
        <taxon>Hypocreomycetidae</taxon>
        <taxon>Hypocreales</taxon>
        <taxon>Hypocreaceae</taxon>
        <taxon>Trichoderma</taxon>
    </lineage>
</organism>
<reference evidence="1 2" key="1">
    <citation type="submission" date="2018-01" db="EMBL/GenBank/DDBJ databases">
        <title>Genome characterization of the sugarcane-associated fungus Trichoderma ghanense CCMA-1212 and their application in lignocelulose bioconversion.</title>
        <authorList>
            <person name="Steindorff A.S."/>
            <person name="Mendes T.D."/>
            <person name="Vilela E.S.D."/>
            <person name="Rodrigues D.S."/>
            <person name="Formighieri E.F."/>
            <person name="Melo I.S."/>
            <person name="Favaro L.C.L."/>
        </authorList>
    </citation>
    <scope>NUCLEOTIDE SEQUENCE [LARGE SCALE GENOMIC DNA]</scope>
    <source>
        <strain evidence="1 2">CCMA-1212</strain>
    </source>
</reference>
<proteinExistence type="predicted"/>
<gene>
    <name evidence="1" type="ORF">CCMA1212_008787</name>
</gene>
<comment type="caution">
    <text evidence="1">The sequence shown here is derived from an EMBL/GenBank/DDBJ whole genome shotgun (WGS) entry which is preliminary data.</text>
</comment>
<keyword evidence="2" id="KW-1185">Reference proteome</keyword>
<protein>
    <submittedName>
        <fullName evidence="1">Uncharacterized protein</fullName>
    </submittedName>
</protein>
<accession>A0ABY2GVX9</accession>